<dbReference type="KEGG" id="abac:LuPra_02196"/>
<dbReference type="AlphaFoldDB" id="A0A143PLL7"/>
<organism evidence="6 7">
    <name type="scientific">Luteitalea pratensis</name>
    <dbReference type="NCBI Taxonomy" id="1855912"/>
    <lineage>
        <taxon>Bacteria</taxon>
        <taxon>Pseudomonadati</taxon>
        <taxon>Acidobacteriota</taxon>
        <taxon>Vicinamibacteria</taxon>
        <taxon>Vicinamibacterales</taxon>
        <taxon>Vicinamibacteraceae</taxon>
        <taxon>Luteitalea</taxon>
    </lineage>
</organism>
<dbReference type="GO" id="GO:0009977">
    <property type="term" value="F:proton motive force dependent protein transmembrane transporter activity"/>
    <property type="evidence" value="ECO:0007669"/>
    <property type="project" value="TreeGrafter"/>
</dbReference>
<feature type="transmembrane region" description="Helical" evidence="5">
    <location>
        <begin position="236"/>
        <end position="255"/>
    </location>
</feature>
<dbReference type="RefSeq" id="WP_110170768.1">
    <property type="nucleotide sequence ID" value="NZ_CP015136.1"/>
</dbReference>
<gene>
    <name evidence="6" type="primary">tatC_1</name>
    <name evidence="5" type="synonym">tatC</name>
    <name evidence="6" type="ORF">LuPra_02196</name>
</gene>
<feature type="transmembrane region" description="Helical" evidence="5">
    <location>
        <begin position="207"/>
        <end position="224"/>
    </location>
</feature>
<keyword evidence="5" id="KW-0653">Protein transport</keyword>
<dbReference type="OrthoDB" id="9777044at2"/>
<dbReference type="GO" id="GO:0043953">
    <property type="term" value="P:protein transport by the Tat complex"/>
    <property type="evidence" value="ECO:0007669"/>
    <property type="project" value="UniProtKB-UniRule"/>
</dbReference>
<feature type="transmembrane region" description="Helical" evidence="5">
    <location>
        <begin position="37"/>
        <end position="55"/>
    </location>
</feature>
<dbReference type="HAMAP" id="MF_00902">
    <property type="entry name" value="TatC"/>
    <property type="match status" value="1"/>
</dbReference>
<keyword evidence="5" id="KW-0813">Transport</keyword>
<accession>A0A143PLL7</accession>
<name>A0A143PLL7_LUTPR</name>
<sequence>MSALEKYEQDDQFYEGGEALGGRMGFLDHLEELRRRLIISLAATFVGFCVSLFFSDRIFTFVMTPLREALPPGGHLIYTDGAEMFVASLQISFLAGLMIAAPALMLQAWMFIAPGLYVHEKRLAIPFVLSATLCFLGGAAFSHYVSFPAASRFFASFANGFVEFQPRVSSALSLYMRMMLACALAFQLPTLTMFLARMRIVTARWMLRHIKYAVLGVFIVAAIVTPDGSPVSQVTLALPMLGLYVLSIAIAWAFAPRRPAA</sequence>
<comment type="subcellular location">
    <subcellularLocation>
        <location evidence="5">Cell membrane</location>
        <topology evidence="5">Multi-pass membrane protein</topology>
    </subcellularLocation>
    <subcellularLocation>
        <location evidence="1">Membrane</location>
        <topology evidence="1">Multi-pass membrane protein</topology>
    </subcellularLocation>
</comment>
<dbReference type="InterPro" id="IPR002033">
    <property type="entry name" value="TatC"/>
</dbReference>
<dbReference type="EMBL" id="CP015136">
    <property type="protein sequence ID" value="AMY08988.1"/>
    <property type="molecule type" value="Genomic_DNA"/>
</dbReference>
<keyword evidence="5" id="KW-0811">Translocation</keyword>
<dbReference type="Proteomes" id="UP000076079">
    <property type="component" value="Chromosome"/>
</dbReference>
<keyword evidence="5" id="KW-1003">Cell membrane</keyword>
<evidence type="ECO:0000256" key="5">
    <source>
        <dbReference type="HAMAP-Rule" id="MF_00902"/>
    </source>
</evidence>
<feature type="transmembrane region" description="Helical" evidence="5">
    <location>
        <begin position="91"/>
        <end position="112"/>
    </location>
</feature>
<protein>
    <recommendedName>
        <fullName evidence="5">Sec-independent protein translocase protein TatC</fullName>
    </recommendedName>
</protein>
<comment type="subunit">
    <text evidence="5">Forms a complex with TatA.</text>
</comment>
<feature type="transmembrane region" description="Helical" evidence="5">
    <location>
        <begin position="174"/>
        <end position="195"/>
    </location>
</feature>
<dbReference type="PRINTS" id="PR01840">
    <property type="entry name" value="TATCFAMILY"/>
</dbReference>
<dbReference type="PANTHER" id="PTHR30371">
    <property type="entry name" value="SEC-INDEPENDENT PROTEIN TRANSLOCASE PROTEIN TATC"/>
    <property type="match status" value="1"/>
</dbReference>
<keyword evidence="2 5" id="KW-0812">Transmembrane</keyword>
<dbReference type="PATRIC" id="fig|1813736.3.peg.2306"/>
<reference evidence="6 7" key="1">
    <citation type="journal article" date="2016" name="Genome Announc.">
        <title>First Complete Genome Sequence of a Subdivision 6 Acidobacterium Strain.</title>
        <authorList>
            <person name="Huang S."/>
            <person name="Vieira S."/>
            <person name="Bunk B."/>
            <person name="Riedel T."/>
            <person name="Sproer C."/>
            <person name="Overmann J."/>
        </authorList>
    </citation>
    <scope>NUCLEOTIDE SEQUENCE [LARGE SCALE GENOMIC DNA]</scope>
    <source>
        <strain evidence="7">DSM 100886 HEG_-6_39</strain>
    </source>
</reference>
<evidence type="ECO:0000256" key="4">
    <source>
        <dbReference type="ARBA" id="ARBA00023136"/>
    </source>
</evidence>
<evidence type="ECO:0000313" key="7">
    <source>
        <dbReference type="Proteomes" id="UP000076079"/>
    </source>
</evidence>
<comment type="function">
    <text evidence="5">Part of the twin-arginine translocation (Tat) system that transports large folded proteins containing a characteristic twin-arginine motif in their signal peptide across membranes.</text>
</comment>
<dbReference type="STRING" id="1855912.LuPra_02196"/>
<reference evidence="7" key="2">
    <citation type="submission" date="2016-04" db="EMBL/GenBank/DDBJ databases">
        <title>First Complete Genome Sequence of a Subdivision 6 Acidobacterium.</title>
        <authorList>
            <person name="Huang S."/>
            <person name="Vieira S."/>
            <person name="Bunk B."/>
            <person name="Riedel T."/>
            <person name="Sproeer C."/>
            <person name="Overmann J."/>
        </authorList>
    </citation>
    <scope>NUCLEOTIDE SEQUENCE [LARGE SCALE GENOMIC DNA]</scope>
    <source>
        <strain evidence="7">DSM 100886 HEG_-6_39</strain>
    </source>
</reference>
<dbReference type="NCBIfam" id="TIGR00945">
    <property type="entry name" value="tatC"/>
    <property type="match status" value="1"/>
</dbReference>
<keyword evidence="4 5" id="KW-0472">Membrane</keyword>
<dbReference type="PANTHER" id="PTHR30371:SF0">
    <property type="entry name" value="SEC-INDEPENDENT PROTEIN TRANSLOCASE PROTEIN TATC, CHLOROPLASTIC-RELATED"/>
    <property type="match status" value="1"/>
</dbReference>
<dbReference type="GO" id="GO:0033281">
    <property type="term" value="C:TAT protein transport complex"/>
    <property type="evidence" value="ECO:0007669"/>
    <property type="project" value="UniProtKB-UniRule"/>
</dbReference>
<comment type="similarity">
    <text evidence="5">Belongs to the TatC family.</text>
</comment>
<evidence type="ECO:0000256" key="2">
    <source>
        <dbReference type="ARBA" id="ARBA00022692"/>
    </source>
</evidence>
<feature type="transmembrane region" description="Helical" evidence="5">
    <location>
        <begin position="124"/>
        <end position="145"/>
    </location>
</feature>
<evidence type="ECO:0000256" key="1">
    <source>
        <dbReference type="ARBA" id="ARBA00004141"/>
    </source>
</evidence>
<dbReference type="Pfam" id="PF00902">
    <property type="entry name" value="TatC"/>
    <property type="match status" value="1"/>
</dbReference>
<proteinExistence type="inferred from homology"/>
<keyword evidence="7" id="KW-1185">Reference proteome</keyword>
<keyword evidence="3 5" id="KW-1133">Transmembrane helix</keyword>
<evidence type="ECO:0000256" key="3">
    <source>
        <dbReference type="ARBA" id="ARBA00022989"/>
    </source>
</evidence>
<dbReference type="GO" id="GO:0065002">
    <property type="term" value="P:intracellular protein transmembrane transport"/>
    <property type="evidence" value="ECO:0007669"/>
    <property type="project" value="TreeGrafter"/>
</dbReference>
<evidence type="ECO:0000313" key="6">
    <source>
        <dbReference type="EMBL" id="AMY08988.1"/>
    </source>
</evidence>